<feature type="transmembrane region" description="Helical" evidence="1">
    <location>
        <begin position="77"/>
        <end position="96"/>
    </location>
</feature>
<dbReference type="EMBL" id="JBEOKT010000004">
    <property type="protein sequence ID" value="MER2997124.1"/>
    <property type="molecule type" value="Genomic_DNA"/>
</dbReference>
<evidence type="ECO:0000256" key="1">
    <source>
        <dbReference type="SAM" id="Phobius"/>
    </source>
</evidence>
<evidence type="ECO:0000313" key="2">
    <source>
        <dbReference type="EMBL" id="MER2997124.1"/>
    </source>
</evidence>
<reference evidence="2 3" key="1">
    <citation type="submission" date="2024-06" db="EMBL/GenBank/DDBJ databases">
        <title>Pontibacter populi HYL7-15.</title>
        <authorList>
            <person name="Kim M.K."/>
        </authorList>
    </citation>
    <scope>NUCLEOTIDE SEQUENCE [LARGE SCALE GENOMIC DNA]</scope>
    <source>
        <strain evidence="2 3">HYL7-15</strain>
    </source>
</reference>
<gene>
    <name evidence="2" type="ORF">ABS362_06170</name>
</gene>
<keyword evidence="1" id="KW-0812">Transmembrane</keyword>
<accession>A0ABV1RRW7</accession>
<proteinExistence type="predicted"/>
<name>A0ABV1RRW7_9BACT</name>
<feature type="transmembrane region" description="Helical" evidence="1">
    <location>
        <begin position="108"/>
        <end position="128"/>
    </location>
</feature>
<keyword evidence="1" id="KW-0472">Membrane</keyword>
<evidence type="ECO:0000313" key="3">
    <source>
        <dbReference type="Proteomes" id="UP001476807"/>
    </source>
</evidence>
<sequence>MNFHPPIEERGSDELIEIANFPDKWQVEAVIQAKLELERRGISSLEQEKKVEKLNRDYQAELKCEMKKRALVKYNPIEMFFMFLRLPATILFGWNLKRDGYKRMHEQRIWIIFLGLLFYVSSIMYVIINTHLTEKERLKLIQEQDISEWEKSYYGDGDDSTQTEKTNR</sequence>
<protein>
    <submittedName>
        <fullName evidence="2">Uncharacterized protein</fullName>
    </submittedName>
</protein>
<organism evidence="2 3">
    <name type="scientific">Pontibacter populi</name>
    <dbReference type="NCBI Taxonomy" id="890055"/>
    <lineage>
        <taxon>Bacteria</taxon>
        <taxon>Pseudomonadati</taxon>
        <taxon>Bacteroidota</taxon>
        <taxon>Cytophagia</taxon>
        <taxon>Cytophagales</taxon>
        <taxon>Hymenobacteraceae</taxon>
        <taxon>Pontibacter</taxon>
    </lineage>
</organism>
<dbReference type="RefSeq" id="WP_350411507.1">
    <property type="nucleotide sequence ID" value="NZ_JBEOKT010000004.1"/>
</dbReference>
<keyword evidence="1" id="KW-1133">Transmembrane helix</keyword>
<dbReference type="Proteomes" id="UP001476807">
    <property type="component" value="Unassembled WGS sequence"/>
</dbReference>
<comment type="caution">
    <text evidence="2">The sequence shown here is derived from an EMBL/GenBank/DDBJ whole genome shotgun (WGS) entry which is preliminary data.</text>
</comment>
<keyword evidence="3" id="KW-1185">Reference proteome</keyword>